<gene>
    <name evidence="1" type="ORF">GNP95_08545</name>
</gene>
<name>A0A7X3CLY4_9BACL</name>
<evidence type="ECO:0000313" key="2">
    <source>
        <dbReference type="Proteomes" id="UP000447876"/>
    </source>
</evidence>
<reference evidence="1 2" key="1">
    <citation type="submission" date="2019-11" db="EMBL/GenBank/DDBJ databases">
        <title>Draft genome sequences of five Paenibacillus species of dairy origin.</title>
        <authorList>
            <person name="Olajide A.M."/>
            <person name="Chen S."/>
            <person name="Lapointe G."/>
        </authorList>
    </citation>
    <scope>NUCLEOTIDE SEQUENCE [LARGE SCALE GENOMIC DNA]</scope>
    <source>
        <strain evidence="1 2">12CR55</strain>
    </source>
</reference>
<dbReference type="AlphaFoldDB" id="A0A7X3CLY4"/>
<dbReference type="Proteomes" id="UP000447876">
    <property type="component" value="Unassembled WGS sequence"/>
</dbReference>
<evidence type="ECO:0008006" key="3">
    <source>
        <dbReference type="Google" id="ProtNLM"/>
    </source>
</evidence>
<dbReference type="OrthoDB" id="2624539at2"/>
<proteinExistence type="predicted"/>
<organism evidence="1 2">
    <name type="scientific">Paenibacillus woosongensis</name>
    <dbReference type="NCBI Taxonomy" id="307580"/>
    <lineage>
        <taxon>Bacteria</taxon>
        <taxon>Bacillati</taxon>
        <taxon>Bacillota</taxon>
        <taxon>Bacilli</taxon>
        <taxon>Bacillales</taxon>
        <taxon>Paenibacillaceae</taxon>
        <taxon>Paenibacillus</taxon>
    </lineage>
</organism>
<sequence>MRKVLDVEKPTVAVYKRYSHFLAIMEKDKEALGWVINHFLQLQTERPIEEDVHWLSFYTGHNLLARHCNNPFLYIQEIETRLVSSLTDLAQFIINCINNDQFVYINCNSYYIPNSRSYLKHHRRSQILVTGYHLEEGLIYYMDYSLRDRYELLSLPISDFTDAAMQGFVGEPNNRAKILVIEREKDVKYQFNIRLAYNLLDDYLHARNTYERFSVFPKPRDHALFGMDIYNDFSRFIELIGENNTEVDQTILPYQVLMEHKRCLLLLIQYLTEHSYIEHSDDLILAFAKIDEKARILRNIYIKYHLSKDISLKKRLLLHLYEIKNMELDYIPKLITILEKRI</sequence>
<protein>
    <recommendedName>
        <fullName evidence="3">Butirosin biosynthesis protein H N-terminal domain-containing protein</fullName>
    </recommendedName>
</protein>
<comment type="caution">
    <text evidence="1">The sequence shown here is derived from an EMBL/GenBank/DDBJ whole genome shotgun (WGS) entry which is preliminary data.</text>
</comment>
<dbReference type="RefSeq" id="WP_155610423.1">
    <property type="nucleotide sequence ID" value="NZ_WNZW01000002.1"/>
</dbReference>
<evidence type="ECO:0000313" key="1">
    <source>
        <dbReference type="EMBL" id="MUG45043.1"/>
    </source>
</evidence>
<accession>A0A7X3CLY4</accession>
<dbReference type="EMBL" id="WNZW01000002">
    <property type="protein sequence ID" value="MUG45043.1"/>
    <property type="molecule type" value="Genomic_DNA"/>
</dbReference>